<gene>
    <name evidence="1" type="ordered locus">Cphy_0310</name>
</gene>
<evidence type="ECO:0000313" key="2">
    <source>
        <dbReference type="Proteomes" id="UP000000370"/>
    </source>
</evidence>
<dbReference type="STRING" id="357809.Cphy_0310"/>
<evidence type="ECO:0000313" key="1">
    <source>
        <dbReference type="EMBL" id="ABX40697.1"/>
    </source>
</evidence>
<sequence length="162" mass="18756">MEKNETIKTYLCALIISLEKKEQVLIKLISITKKQKIALEAQPPNLEEFKLEVSNKEVLIKEINELDIQFESLFHKVKAYVPDVATDYALEIKKMQEMVPRVVELGVTLRGLEQQNKMKLELISTTRAKEVVNVKKSSKSVAECYRAIHNLKDNKTWLDQKK</sequence>
<dbReference type="RefSeq" id="WP_012198340.1">
    <property type="nucleotide sequence ID" value="NC_010001.1"/>
</dbReference>
<dbReference type="KEGG" id="cpy:Cphy_0310"/>
<dbReference type="HOGENOM" id="CLU_124836_0_0_9"/>
<dbReference type="OrthoDB" id="9798495at2"/>
<name>A9KSQ3_LACP7</name>
<proteinExistence type="predicted"/>
<evidence type="ECO:0008006" key="3">
    <source>
        <dbReference type="Google" id="ProtNLM"/>
    </source>
</evidence>
<dbReference type="Proteomes" id="UP000000370">
    <property type="component" value="Chromosome"/>
</dbReference>
<organism evidence="1 2">
    <name type="scientific">Lachnoclostridium phytofermentans (strain ATCC 700394 / DSM 18823 / ISDg)</name>
    <name type="common">Clostridium phytofermentans</name>
    <dbReference type="NCBI Taxonomy" id="357809"/>
    <lineage>
        <taxon>Bacteria</taxon>
        <taxon>Bacillati</taxon>
        <taxon>Bacillota</taxon>
        <taxon>Clostridia</taxon>
        <taxon>Lachnospirales</taxon>
        <taxon>Lachnospiraceae</taxon>
    </lineage>
</organism>
<accession>A9KSQ3</accession>
<dbReference type="EMBL" id="CP000885">
    <property type="protein sequence ID" value="ABX40697.1"/>
    <property type="molecule type" value="Genomic_DNA"/>
</dbReference>
<reference evidence="2" key="1">
    <citation type="submission" date="2007-11" db="EMBL/GenBank/DDBJ databases">
        <title>Complete genome sequence of Clostridium phytofermentans ISDg.</title>
        <authorList>
            <person name="Leschine S.B."/>
            <person name="Warnick T.A."/>
            <person name="Blanchard J.L."/>
            <person name="Schnell D.J."/>
            <person name="Petit E.L."/>
            <person name="LaTouf W.G."/>
            <person name="Copeland A."/>
            <person name="Lucas S."/>
            <person name="Lapidus A."/>
            <person name="Barry K."/>
            <person name="Glavina del Rio T."/>
            <person name="Dalin E."/>
            <person name="Tice H."/>
            <person name="Pitluck S."/>
            <person name="Kiss H."/>
            <person name="Brettin T."/>
            <person name="Bruce D."/>
            <person name="Detter J.C."/>
            <person name="Han C."/>
            <person name="Kuske C."/>
            <person name="Schmutz J."/>
            <person name="Larimer F."/>
            <person name="Land M."/>
            <person name="Hauser L."/>
            <person name="Kyrpides N."/>
            <person name="Kim E.A."/>
            <person name="Richardson P."/>
        </authorList>
    </citation>
    <scope>NUCLEOTIDE SEQUENCE [LARGE SCALE GENOMIC DNA]</scope>
    <source>
        <strain evidence="2">ATCC 700394 / DSM 18823 / ISDg</strain>
    </source>
</reference>
<keyword evidence="2" id="KW-1185">Reference proteome</keyword>
<protein>
    <recommendedName>
        <fullName evidence="3">FlgN family protein</fullName>
    </recommendedName>
</protein>
<dbReference type="AlphaFoldDB" id="A9KSQ3"/>